<evidence type="ECO:0000256" key="3">
    <source>
        <dbReference type="ARBA" id="ARBA00022606"/>
    </source>
</evidence>
<gene>
    <name evidence="12" type="ORF">O3M35_007710</name>
</gene>
<comment type="caution">
    <text evidence="12">The sequence shown here is derived from an EMBL/GenBank/DDBJ whole genome shotgun (WGS) entry which is preliminary data.</text>
</comment>
<dbReference type="PANTHER" id="PTHR21137">
    <property type="entry name" value="ODORANT RECEPTOR"/>
    <property type="match status" value="1"/>
</dbReference>
<dbReference type="PANTHER" id="PTHR21137:SF35">
    <property type="entry name" value="ODORANT RECEPTOR 19A-RELATED"/>
    <property type="match status" value="1"/>
</dbReference>
<proteinExistence type="inferred from homology"/>
<evidence type="ECO:0000256" key="1">
    <source>
        <dbReference type="ARBA" id="ARBA00004651"/>
    </source>
</evidence>
<feature type="transmembrane region" description="Helical" evidence="10">
    <location>
        <begin position="123"/>
        <end position="144"/>
    </location>
</feature>
<protein>
    <recommendedName>
        <fullName evidence="10">Odorant receptor</fullName>
    </recommendedName>
</protein>
<feature type="transmembrane region" description="Helical" evidence="10">
    <location>
        <begin position="66"/>
        <end position="84"/>
    </location>
</feature>
<evidence type="ECO:0000256" key="10">
    <source>
        <dbReference type="RuleBase" id="RU351113"/>
    </source>
</evidence>
<keyword evidence="11" id="KW-0175">Coiled coil</keyword>
<comment type="subcellular location">
    <subcellularLocation>
        <location evidence="1 10">Cell membrane</location>
        <topology evidence="1 10">Multi-pass membrane protein</topology>
    </subcellularLocation>
</comment>
<keyword evidence="13" id="KW-1185">Reference proteome</keyword>
<evidence type="ECO:0000256" key="5">
    <source>
        <dbReference type="ARBA" id="ARBA00022725"/>
    </source>
</evidence>
<dbReference type="Proteomes" id="UP001461498">
    <property type="component" value="Unassembled WGS sequence"/>
</dbReference>
<feature type="transmembrane region" description="Helical" evidence="10">
    <location>
        <begin position="247"/>
        <end position="266"/>
    </location>
</feature>
<comment type="caution">
    <text evidence="10">Lacks conserved residue(s) required for the propagation of feature annotation.</text>
</comment>
<dbReference type="GO" id="GO:0005886">
    <property type="term" value="C:plasma membrane"/>
    <property type="evidence" value="ECO:0007669"/>
    <property type="project" value="UniProtKB-SubCell"/>
</dbReference>
<sequence>MIQDNSSPFHMVHYAFRIFGFMIYEDRPWSLLYSSYHWLIINTFGITSLLGVFLGSGTLEDTVGSLSSFAMYLMTIAKMVTYILKEKEIRDLLKRLENLRLEILEDKENRDYVIVAANKGRKILMVLSAYVLTGAIIGFIKQTIYDYMTDFTDRRLFLQIWVPWSTVEIWPYIIEGFLVTLMAESAVFANLPFAIFHFTFTIQMSTYLRILQKYFETKGPADKSIYRQHKVMIQLIQDYNDIFSAQMFLETLVAPIMPCGFGLIFIRDLRKNEFNQLDAFQKLSSCFLPSIIVCSCGQEIMTQAERLHEASYMSKWYEEKPKVRKDLLMLMTRTTKATTMNYRHYFRFDHQRLANVNNLFVQMNRKILNYL</sequence>
<keyword evidence="2" id="KW-1003">Cell membrane</keyword>
<keyword evidence="7 10" id="KW-0472">Membrane</keyword>
<dbReference type="EMBL" id="JAPXFL010000004">
    <property type="protein sequence ID" value="KAK9507954.1"/>
    <property type="molecule type" value="Genomic_DNA"/>
</dbReference>
<evidence type="ECO:0000256" key="8">
    <source>
        <dbReference type="ARBA" id="ARBA00023170"/>
    </source>
</evidence>
<evidence type="ECO:0000313" key="12">
    <source>
        <dbReference type="EMBL" id="KAK9507954.1"/>
    </source>
</evidence>
<keyword evidence="8 10" id="KW-0675">Receptor</keyword>
<feature type="transmembrane region" description="Helical" evidence="10">
    <location>
        <begin position="36"/>
        <end position="54"/>
    </location>
</feature>
<dbReference type="AlphaFoldDB" id="A0AAW1DHN8"/>
<evidence type="ECO:0000256" key="6">
    <source>
        <dbReference type="ARBA" id="ARBA00022989"/>
    </source>
</evidence>
<dbReference type="GO" id="GO:0004984">
    <property type="term" value="F:olfactory receptor activity"/>
    <property type="evidence" value="ECO:0007669"/>
    <property type="project" value="InterPro"/>
</dbReference>
<comment type="similarity">
    <text evidence="10">Belongs to the insect chemoreceptor superfamily. Heteromeric odorant receptor channel (TC 1.A.69) family.</text>
</comment>
<keyword evidence="3 10" id="KW-0716">Sensory transduction</keyword>
<evidence type="ECO:0000256" key="2">
    <source>
        <dbReference type="ARBA" id="ARBA00022475"/>
    </source>
</evidence>
<keyword evidence="6 10" id="KW-1133">Transmembrane helix</keyword>
<dbReference type="Pfam" id="PF02949">
    <property type="entry name" value="7tm_6"/>
    <property type="match status" value="1"/>
</dbReference>
<name>A0AAW1DHN8_9HEMI</name>
<feature type="transmembrane region" description="Helical" evidence="10">
    <location>
        <begin position="186"/>
        <end position="208"/>
    </location>
</feature>
<evidence type="ECO:0000256" key="11">
    <source>
        <dbReference type="SAM" id="Coils"/>
    </source>
</evidence>
<accession>A0AAW1DHN8</accession>
<organism evidence="12 13">
    <name type="scientific">Rhynocoris fuscipes</name>
    <dbReference type="NCBI Taxonomy" id="488301"/>
    <lineage>
        <taxon>Eukaryota</taxon>
        <taxon>Metazoa</taxon>
        <taxon>Ecdysozoa</taxon>
        <taxon>Arthropoda</taxon>
        <taxon>Hexapoda</taxon>
        <taxon>Insecta</taxon>
        <taxon>Pterygota</taxon>
        <taxon>Neoptera</taxon>
        <taxon>Paraneoptera</taxon>
        <taxon>Hemiptera</taxon>
        <taxon>Heteroptera</taxon>
        <taxon>Panheteroptera</taxon>
        <taxon>Cimicomorpha</taxon>
        <taxon>Reduviidae</taxon>
        <taxon>Harpactorinae</taxon>
        <taxon>Harpactorini</taxon>
        <taxon>Rhynocoris</taxon>
    </lineage>
</organism>
<keyword evidence="9 10" id="KW-0807">Transducer</keyword>
<evidence type="ECO:0000256" key="9">
    <source>
        <dbReference type="ARBA" id="ARBA00023224"/>
    </source>
</evidence>
<dbReference type="GO" id="GO:0007165">
    <property type="term" value="P:signal transduction"/>
    <property type="evidence" value="ECO:0007669"/>
    <property type="project" value="UniProtKB-KW"/>
</dbReference>
<evidence type="ECO:0000313" key="13">
    <source>
        <dbReference type="Proteomes" id="UP001461498"/>
    </source>
</evidence>
<evidence type="ECO:0000256" key="7">
    <source>
        <dbReference type="ARBA" id="ARBA00023136"/>
    </source>
</evidence>
<dbReference type="InterPro" id="IPR004117">
    <property type="entry name" value="7tm6_olfct_rcpt"/>
</dbReference>
<feature type="transmembrane region" description="Helical" evidence="10">
    <location>
        <begin position="156"/>
        <end position="174"/>
    </location>
</feature>
<evidence type="ECO:0000256" key="4">
    <source>
        <dbReference type="ARBA" id="ARBA00022692"/>
    </source>
</evidence>
<keyword evidence="4 10" id="KW-0812">Transmembrane</keyword>
<dbReference type="GO" id="GO:0005549">
    <property type="term" value="F:odorant binding"/>
    <property type="evidence" value="ECO:0007669"/>
    <property type="project" value="InterPro"/>
</dbReference>
<feature type="coiled-coil region" evidence="11">
    <location>
        <begin position="82"/>
        <end position="109"/>
    </location>
</feature>
<reference evidence="12 13" key="1">
    <citation type="submission" date="2022-12" db="EMBL/GenBank/DDBJ databases">
        <title>Chromosome-level genome assembly of true bugs.</title>
        <authorList>
            <person name="Ma L."/>
            <person name="Li H."/>
        </authorList>
    </citation>
    <scope>NUCLEOTIDE SEQUENCE [LARGE SCALE GENOMIC DNA]</scope>
    <source>
        <strain evidence="12">Lab_2022b</strain>
    </source>
</reference>
<keyword evidence="5 10" id="KW-0552">Olfaction</keyword>